<comment type="caution">
    <text evidence="2">The sequence shown here is derived from an EMBL/GenBank/DDBJ whole genome shotgun (WGS) entry which is preliminary data.</text>
</comment>
<evidence type="ECO:0000313" key="2">
    <source>
        <dbReference type="EMBL" id="MDT0470063.1"/>
    </source>
</evidence>
<proteinExistence type="predicted"/>
<keyword evidence="3" id="KW-1185">Reference proteome</keyword>
<dbReference type="SMART" id="SM00470">
    <property type="entry name" value="ParB"/>
    <property type="match status" value="1"/>
</dbReference>
<evidence type="ECO:0000259" key="1">
    <source>
        <dbReference type="SMART" id="SM00470"/>
    </source>
</evidence>
<feature type="domain" description="ParB-like N-terminal" evidence="1">
    <location>
        <begin position="16"/>
        <end position="120"/>
    </location>
</feature>
<organism evidence="2 3">
    <name type="scientific">Streptomyces gibsoniae</name>
    <dbReference type="NCBI Taxonomy" id="3075529"/>
    <lineage>
        <taxon>Bacteria</taxon>
        <taxon>Bacillati</taxon>
        <taxon>Actinomycetota</taxon>
        <taxon>Actinomycetes</taxon>
        <taxon>Kitasatosporales</taxon>
        <taxon>Streptomycetaceae</taxon>
        <taxon>Streptomyces</taxon>
    </lineage>
</organism>
<sequence length="128" mass="13870">MSVFHEIEQVVPGGRSHAKTIELAAHPDNPRPDLGDLTEMIQSMRSVGVVQPLVVVTREAHLAAYPDHASAIGGARYVIIAGHRRAAAAAAADVYEVPIEVRPELSHEGLDLEVMAVENLQRRDLNPI</sequence>
<dbReference type="SUPFAM" id="SSF110849">
    <property type="entry name" value="ParB/Sulfiredoxin"/>
    <property type="match status" value="1"/>
</dbReference>
<dbReference type="InterPro" id="IPR050336">
    <property type="entry name" value="Chromosome_partition/occlusion"/>
</dbReference>
<dbReference type="Pfam" id="PF02195">
    <property type="entry name" value="ParB_N"/>
    <property type="match status" value="1"/>
</dbReference>
<dbReference type="Gene3D" id="3.90.1530.30">
    <property type="match status" value="1"/>
</dbReference>
<accession>A0ABU2U9Y4</accession>
<evidence type="ECO:0000313" key="3">
    <source>
        <dbReference type="Proteomes" id="UP001183809"/>
    </source>
</evidence>
<dbReference type="PANTHER" id="PTHR33375">
    <property type="entry name" value="CHROMOSOME-PARTITIONING PROTEIN PARB-RELATED"/>
    <property type="match status" value="1"/>
</dbReference>
<dbReference type="RefSeq" id="WP_311701491.1">
    <property type="nucleotide sequence ID" value="NZ_JAVREY010000159.1"/>
</dbReference>
<reference evidence="3" key="1">
    <citation type="submission" date="2023-07" db="EMBL/GenBank/DDBJ databases">
        <title>30 novel species of actinomycetes from the DSMZ collection.</title>
        <authorList>
            <person name="Nouioui I."/>
        </authorList>
    </citation>
    <scope>NUCLEOTIDE SEQUENCE [LARGE SCALE GENOMIC DNA]</scope>
    <source>
        <strain evidence="3">DSM 41699</strain>
    </source>
</reference>
<dbReference type="Proteomes" id="UP001183809">
    <property type="component" value="Unassembled WGS sequence"/>
</dbReference>
<dbReference type="PANTHER" id="PTHR33375:SF1">
    <property type="entry name" value="CHROMOSOME-PARTITIONING PROTEIN PARB-RELATED"/>
    <property type="match status" value="1"/>
</dbReference>
<dbReference type="InterPro" id="IPR036086">
    <property type="entry name" value="ParB/Sulfiredoxin_sf"/>
</dbReference>
<protein>
    <submittedName>
        <fullName evidence="2">ParB N-terminal domain-containing protein</fullName>
    </submittedName>
</protein>
<gene>
    <name evidence="2" type="ORF">RM764_45385</name>
</gene>
<dbReference type="InterPro" id="IPR003115">
    <property type="entry name" value="ParB_N"/>
</dbReference>
<name>A0ABU2U9Y4_9ACTN</name>
<dbReference type="EMBL" id="JAVREY010000159">
    <property type="protein sequence ID" value="MDT0470063.1"/>
    <property type="molecule type" value="Genomic_DNA"/>
</dbReference>